<dbReference type="RefSeq" id="WP_055396309.1">
    <property type="nucleotide sequence ID" value="NZ_LCTZ01000002.1"/>
</dbReference>
<evidence type="ECO:0000259" key="1">
    <source>
        <dbReference type="PROSITE" id="PS51186"/>
    </source>
</evidence>
<dbReference type="OrthoDB" id="5109343at2"/>
<dbReference type="SUPFAM" id="SSF55729">
    <property type="entry name" value="Acyl-CoA N-acyltransferases (Nat)"/>
    <property type="match status" value="1"/>
</dbReference>
<dbReference type="AlphaFoldDB" id="A0A0Q0XP99"/>
<name>A0A0Q0XP99_9FLAO</name>
<dbReference type="EMBL" id="LCTZ01000002">
    <property type="protein sequence ID" value="KQC30885.1"/>
    <property type="molecule type" value="Genomic_DNA"/>
</dbReference>
<comment type="caution">
    <text evidence="2">The sequence shown here is derived from an EMBL/GenBank/DDBJ whole genome shotgun (WGS) entry which is preliminary data.</text>
</comment>
<dbReference type="InterPro" id="IPR000182">
    <property type="entry name" value="GNAT_dom"/>
</dbReference>
<feature type="domain" description="N-acetyltransferase" evidence="1">
    <location>
        <begin position="2"/>
        <end position="176"/>
    </location>
</feature>
<keyword evidence="2" id="KW-0808">Transferase</keyword>
<accession>A0A0Q0XP99</accession>
<sequence length="176" mass="20212">MIAYKQASTQKELEQILALQQQNLPKSLSNAEKEQEGFLTVEHSYGILEEMNAACGHIIAIEHEKVIGYALCMHPKFCNSIEVLKPMFQEINKVIKNNCNYMVMGQICVSKEYRGKGVFRGLYKTMKEKLPMGFDTIITEVDAKNQRSLHAHEAVGFQELKRYLIDNKEWSLIVLK</sequence>
<dbReference type="STRING" id="346185.AAY42_14045"/>
<keyword evidence="3" id="KW-1185">Reference proteome</keyword>
<dbReference type="Gene3D" id="3.40.630.30">
    <property type="match status" value="1"/>
</dbReference>
<dbReference type="Proteomes" id="UP000050827">
    <property type="component" value="Unassembled WGS sequence"/>
</dbReference>
<organism evidence="2 3">
    <name type="scientific">Flagellimonas eckloniae</name>
    <dbReference type="NCBI Taxonomy" id="346185"/>
    <lineage>
        <taxon>Bacteria</taxon>
        <taxon>Pseudomonadati</taxon>
        <taxon>Bacteroidota</taxon>
        <taxon>Flavobacteriia</taxon>
        <taxon>Flavobacteriales</taxon>
        <taxon>Flavobacteriaceae</taxon>
        <taxon>Flagellimonas</taxon>
    </lineage>
</organism>
<protein>
    <submittedName>
        <fullName evidence="2">GCN5 family acetyltransferase</fullName>
    </submittedName>
</protein>
<dbReference type="Pfam" id="PF00583">
    <property type="entry name" value="Acetyltransf_1"/>
    <property type="match status" value="1"/>
</dbReference>
<dbReference type="GO" id="GO:0016747">
    <property type="term" value="F:acyltransferase activity, transferring groups other than amino-acyl groups"/>
    <property type="evidence" value="ECO:0007669"/>
    <property type="project" value="InterPro"/>
</dbReference>
<evidence type="ECO:0000313" key="2">
    <source>
        <dbReference type="EMBL" id="KQC30885.1"/>
    </source>
</evidence>
<dbReference type="PATRIC" id="fig|1547436.3.peg.2900"/>
<dbReference type="InterPro" id="IPR016181">
    <property type="entry name" value="Acyl_CoA_acyltransferase"/>
</dbReference>
<evidence type="ECO:0000313" key="3">
    <source>
        <dbReference type="Proteomes" id="UP000050827"/>
    </source>
</evidence>
<proteinExistence type="predicted"/>
<dbReference type="PROSITE" id="PS51186">
    <property type="entry name" value="GNAT"/>
    <property type="match status" value="1"/>
</dbReference>
<gene>
    <name evidence="2" type="ORF">AAY42_14045</name>
</gene>
<reference evidence="2 3" key="1">
    <citation type="submission" date="2015-04" db="EMBL/GenBank/DDBJ databases">
        <title>Complete genome of flavobacterium.</title>
        <authorList>
            <person name="Kwon Y.M."/>
            <person name="Kim S.-J."/>
        </authorList>
    </citation>
    <scope>NUCLEOTIDE SEQUENCE [LARGE SCALE GENOMIC DNA]</scope>
    <source>
        <strain evidence="2 3">DK169</strain>
    </source>
</reference>